<dbReference type="SUPFAM" id="SSF49879">
    <property type="entry name" value="SMAD/FHA domain"/>
    <property type="match status" value="1"/>
</dbReference>
<dbReference type="SMART" id="SM00240">
    <property type="entry name" value="FHA"/>
    <property type="match status" value="1"/>
</dbReference>
<dbReference type="PROSITE" id="PS50006">
    <property type="entry name" value="FHA_DOMAIN"/>
    <property type="match status" value="1"/>
</dbReference>
<feature type="transmembrane region" description="Helical" evidence="2">
    <location>
        <begin position="255"/>
        <end position="274"/>
    </location>
</feature>
<dbReference type="InterPro" id="IPR000253">
    <property type="entry name" value="FHA_dom"/>
</dbReference>
<dbReference type="CDD" id="cd00060">
    <property type="entry name" value="FHA"/>
    <property type="match status" value="1"/>
</dbReference>
<evidence type="ECO:0000313" key="4">
    <source>
        <dbReference type="EMBL" id="AMX03288.1"/>
    </source>
</evidence>
<feature type="transmembrane region" description="Helical" evidence="2">
    <location>
        <begin position="131"/>
        <end position="152"/>
    </location>
</feature>
<keyword evidence="5" id="KW-1185">Reference proteome</keyword>
<dbReference type="STRING" id="252514.A3224_12490"/>
<protein>
    <recommendedName>
        <fullName evidence="3">FHA domain-containing protein</fullName>
    </recommendedName>
</protein>
<dbReference type="KEGG" id="mthd:A3224_12490"/>
<organism evidence="4 5">
    <name type="scientific">Microbulbifer thermotolerans</name>
    <dbReference type="NCBI Taxonomy" id="252514"/>
    <lineage>
        <taxon>Bacteria</taxon>
        <taxon>Pseudomonadati</taxon>
        <taxon>Pseudomonadota</taxon>
        <taxon>Gammaproteobacteria</taxon>
        <taxon>Cellvibrionales</taxon>
        <taxon>Microbulbiferaceae</taxon>
        <taxon>Microbulbifer</taxon>
    </lineage>
</organism>
<keyword evidence="2" id="KW-0812">Transmembrane</keyword>
<feature type="compositionally biased region" description="Polar residues" evidence="1">
    <location>
        <begin position="345"/>
        <end position="357"/>
    </location>
</feature>
<dbReference type="EMBL" id="CP014864">
    <property type="protein sequence ID" value="AMX03288.1"/>
    <property type="molecule type" value="Genomic_DNA"/>
</dbReference>
<dbReference type="Gene3D" id="2.60.200.20">
    <property type="match status" value="1"/>
</dbReference>
<dbReference type="OrthoDB" id="5762105at2"/>
<feature type="domain" description="FHA" evidence="3">
    <location>
        <begin position="25"/>
        <end position="70"/>
    </location>
</feature>
<evidence type="ECO:0000256" key="2">
    <source>
        <dbReference type="SAM" id="Phobius"/>
    </source>
</evidence>
<accession>A0A143HNL4</accession>
<feature type="transmembrane region" description="Helical" evidence="2">
    <location>
        <begin position="158"/>
        <end position="180"/>
    </location>
</feature>
<dbReference type="Pfam" id="PF00498">
    <property type="entry name" value="FHA"/>
    <property type="match status" value="1"/>
</dbReference>
<feature type="transmembrane region" description="Helical" evidence="2">
    <location>
        <begin position="192"/>
        <end position="209"/>
    </location>
</feature>
<feature type="region of interest" description="Disordered" evidence="1">
    <location>
        <begin position="320"/>
        <end position="357"/>
    </location>
</feature>
<feature type="transmembrane region" description="Helical" evidence="2">
    <location>
        <begin position="229"/>
        <end position="248"/>
    </location>
</feature>
<keyword evidence="2" id="KW-1133">Transmembrane helix</keyword>
<evidence type="ECO:0000313" key="5">
    <source>
        <dbReference type="Proteomes" id="UP000076077"/>
    </source>
</evidence>
<proteinExistence type="predicted"/>
<sequence>MALIIEELNRANRVQARYRMDGPHFTLGRGFDNDVILEDIHADARHAEIRLGEDGRYYLRDLGSTNGTRLLGNGRNQAVGPGAVTERIIESGDLVQLGKTHLRLTHSETAVPAAVPLHSLESFFERLSRPAGAIGLLLAAALFTLLISYLGYARTYEWPVAVNLLIGSIVGLLVYAGAWAFIGRVVRHETNFFTHLSIAALGALIYTGWEWFSSLLNYNFALGRLVQVLDLAVLALLLPAMLWCACYLATNIPRIWRWGVALLLPWSFLGLGLAEKIADMDSFSEIPEISTEIKYRDLLLRTPVPMEEFIADSPALFDIPIEKKRDNPPQIETAAPDDSEDKNSLNRSIGSTTETDS</sequence>
<dbReference type="InterPro" id="IPR008984">
    <property type="entry name" value="SMAD_FHA_dom_sf"/>
</dbReference>
<name>A0A143HNL4_MICTH</name>
<evidence type="ECO:0000259" key="3">
    <source>
        <dbReference type="PROSITE" id="PS50006"/>
    </source>
</evidence>
<keyword evidence="2" id="KW-0472">Membrane</keyword>
<dbReference type="GeneID" id="76608861"/>
<dbReference type="RefSeq" id="WP_067155186.1">
    <property type="nucleotide sequence ID" value="NZ_CP014864.1"/>
</dbReference>
<dbReference type="AlphaFoldDB" id="A0A143HNL4"/>
<dbReference type="Proteomes" id="UP000076077">
    <property type="component" value="Chromosome"/>
</dbReference>
<evidence type="ECO:0000256" key="1">
    <source>
        <dbReference type="SAM" id="MobiDB-lite"/>
    </source>
</evidence>
<reference evidence="5" key="1">
    <citation type="submission" date="2016-03" db="EMBL/GenBank/DDBJ databases">
        <authorList>
            <person name="Lee Y.-S."/>
            <person name="Choi Y.-L."/>
        </authorList>
    </citation>
    <scope>NUCLEOTIDE SEQUENCE [LARGE SCALE GENOMIC DNA]</scope>
    <source>
        <strain evidence="5">DAU221</strain>
    </source>
</reference>
<gene>
    <name evidence="4" type="ORF">A3224_12490</name>
</gene>